<feature type="non-terminal residue" evidence="1">
    <location>
        <position position="325"/>
    </location>
</feature>
<protein>
    <submittedName>
        <fullName evidence="1">Uncharacterized protein</fullName>
    </submittedName>
</protein>
<dbReference type="AlphaFoldDB" id="A0A3B1DS21"/>
<evidence type="ECO:0000313" key="1">
    <source>
        <dbReference type="EMBL" id="VAX38928.1"/>
    </source>
</evidence>
<accession>A0A3B1DS21</accession>
<proteinExistence type="predicted"/>
<organism evidence="1">
    <name type="scientific">hydrothermal vent metagenome</name>
    <dbReference type="NCBI Taxonomy" id="652676"/>
    <lineage>
        <taxon>unclassified sequences</taxon>
        <taxon>metagenomes</taxon>
        <taxon>ecological metagenomes</taxon>
    </lineage>
</organism>
<dbReference type="EMBL" id="UOGL01000277">
    <property type="protein sequence ID" value="VAX38928.1"/>
    <property type="molecule type" value="Genomic_DNA"/>
</dbReference>
<reference evidence="1" key="1">
    <citation type="submission" date="2018-06" db="EMBL/GenBank/DDBJ databases">
        <authorList>
            <person name="Zhirakovskaya E."/>
        </authorList>
    </citation>
    <scope>NUCLEOTIDE SEQUENCE</scope>
</reference>
<gene>
    <name evidence="1" type="ORF">MNBD_PLANCTO02-2340</name>
</gene>
<sequence>MAMYRTQLVLLLALFSIANLAKSAKADDFDDFPEIKRLEKQLFSSTVKAEKIDQLLKQLSDKKKQDSAQIELQKVGHSYIPRIIKFASTAKSVDVRYACAKIVLHLDMNYQSSPAGRELAKLYEAHAETLLPLYWKRFRKDPLDHRATAMLISAKPEIVEKWLSTSKDKQDQLRHILLRIRERNQEKYCTEKLRLYSGKQVLQSLPDVFPVVTTDKLNYCRRVVGQTANNVVRLHTTSQWKLDDKKPVGLLTFYQSVVAFRAPPPPVLKKGKFIHTKGVIEQFGYNLRPYYYKPHQLSRMYNVRSRVPPFKGLYETPAIKPSGQQ</sequence>
<name>A0A3B1DS21_9ZZZZ</name>